<feature type="transmembrane region" description="Helical" evidence="6">
    <location>
        <begin position="157"/>
        <end position="179"/>
    </location>
</feature>
<dbReference type="OrthoDB" id="9812899at2"/>
<comment type="subcellular location">
    <subcellularLocation>
        <location evidence="1">Membrane</location>
        <topology evidence="1">Multi-pass membrane protein</topology>
    </subcellularLocation>
</comment>
<feature type="domain" description="EamA" evidence="7">
    <location>
        <begin position="161"/>
        <end position="290"/>
    </location>
</feature>
<organism evidence="8 9">
    <name type="scientific">Rubellimicrobium roseum</name>
    <dbReference type="NCBI Taxonomy" id="687525"/>
    <lineage>
        <taxon>Bacteria</taxon>
        <taxon>Pseudomonadati</taxon>
        <taxon>Pseudomonadota</taxon>
        <taxon>Alphaproteobacteria</taxon>
        <taxon>Rhodobacterales</taxon>
        <taxon>Roseobacteraceae</taxon>
        <taxon>Rubellimicrobium</taxon>
    </lineage>
</organism>
<gene>
    <name evidence="8" type="ORF">FHG71_14890</name>
</gene>
<evidence type="ECO:0000256" key="3">
    <source>
        <dbReference type="ARBA" id="ARBA00022692"/>
    </source>
</evidence>
<evidence type="ECO:0000313" key="8">
    <source>
        <dbReference type="EMBL" id="TNC68268.1"/>
    </source>
</evidence>
<dbReference type="InterPro" id="IPR037185">
    <property type="entry name" value="EmrE-like"/>
</dbReference>
<protein>
    <submittedName>
        <fullName evidence="8">DMT family transporter</fullName>
    </submittedName>
</protein>
<feature type="transmembrane region" description="Helical" evidence="6">
    <location>
        <begin position="109"/>
        <end position="128"/>
    </location>
</feature>
<dbReference type="SUPFAM" id="SSF103481">
    <property type="entry name" value="Multidrug resistance efflux transporter EmrE"/>
    <property type="match status" value="2"/>
</dbReference>
<evidence type="ECO:0000259" key="7">
    <source>
        <dbReference type="Pfam" id="PF00892"/>
    </source>
</evidence>
<evidence type="ECO:0000313" key="9">
    <source>
        <dbReference type="Proteomes" id="UP000305709"/>
    </source>
</evidence>
<evidence type="ECO:0000256" key="4">
    <source>
        <dbReference type="ARBA" id="ARBA00022989"/>
    </source>
</evidence>
<comment type="similarity">
    <text evidence="2">Belongs to the drug/metabolite transporter (DMT) superfamily. 10 TMS drug/metabolite exporter (DME) (TC 2.A.7.3) family.</text>
</comment>
<evidence type="ECO:0000256" key="6">
    <source>
        <dbReference type="SAM" id="Phobius"/>
    </source>
</evidence>
<keyword evidence="3 6" id="KW-0812">Transmembrane</keyword>
<reference evidence="8 9" key="1">
    <citation type="submission" date="2019-06" db="EMBL/GenBank/DDBJ databases">
        <authorList>
            <person name="Jiang L."/>
        </authorList>
    </citation>
    <scope>NUCLEOTIDE SEQUENCE [LARGE SCALE GENOMIC DNA]</scope>
    <source>
        <strain evidence="8 9">YIM 48858</strain>
    </source>
</reference>
<keyword evidence="9" id="KW-1185">Reference proteome</keyword>
<dbReference type="AlphaFoldDB" id="A0A5C4N8C7"/>
<accession>A0A5C4N8C7</accession>
<dbReference type="PANTHER" id="PTHR22911:SF6">
    <property type="entry name" value="SOLUTE CARRIER FAMILY 35 MEMBER G1"/>
    <property type="match status" value="1"/>
</dbReference>
<evidence type="ECO:0000256" key="2">
    <source>
        <dbReference type="ARBA" id="ARBA00009853"/>
    </source>
</evidence>
<evidence type="ECO:0000256" key="5">
    <source>
        <dbReference type="ARBA" id="ARBA00023136"/>
    </source>
</evidence>
<comment type="caution">
    <text evidence="8">The sequence shown here is derived from an EMBL/GenBank/DDBJ whole genome shotgun (WGS) entry which is preliminary data.</text>
</comment>
<feature type="transmembrane region" description="Helical" evidence="6">
    <location>
        <begin position="219"/>
        <end position="240"/>
    </location>
</feature>
<dbReference type="Proteomes" id="UP000305709">
    <property type="component" value="Unassembled WGS sequence"/>
</dbReference>
<dbReference type="EMBL" id="VDFV01000025">
    <property type="protein sequence ID" value="TNC68268.1"/>
    <property type="molecule type" value="Genomic_DNA"/>
</dbReference>
<name>A0A5C4N8C7_9RHOB</name>
<proteinExistence type="inferred from homology"/>
<feature type="transmembrane region" description="Helical" evidence="6">
    <location>
        <begin position="191"/>
        <end position="213"/>
    </location>
</feature>
<feature type="transmembrane region" description="Helical" evidence="6">
    <location>
        <begin position="135"/>
        <end position="151"/>
    </location>
</feature>
<feature type="domain" description="EamA" evidence="7">
    <location>
        <begin position="22"/>
        <end position="151"/>
    </location>
</feature>
<dbReference type="PANTHER" id="PTHR22911">
    <property type="entry name" value="ACYL-MALONYL CONDENSING ENZYME-RELATED"/>
    <property type="match status" value="1"/>
</dbReference>
<feature type="transmembrane region" description="Helical" evidence="6">
    <location>
        <begin position="46"/>
        <end position="67"/>
    </location>
</feature>
<sequence length="304" mass="30960">MAGVEEPVTRDVGRATPAALAVGLAASAAGLAAVDAAIVRALGGSIHPFVIGFFRAAFGALAVLPWIAVRPGMLRTAYPLRQHALRAGLKLLALVSFFAAFSHGKLTDVTAIAFTSPIFVVVGAAAMLGERLRASTILVVLASFAGALLVIRPDGGAPAAGMGFALIGAMLTALIQLMLKSMSSGDRTDTLVAWNLLLTAPMALLPALLFWTTPTAWEAGLLVTQGVLGAACMALMTHAFSLADATIVAPVDFLRLPLVAAMAYALFGEVAGPATWAGGAIICGSALMASRMSRAAAPASINKL</sequence>
<keyword evidence="4 6" id="KW-1133">Transmembrane helix</keyword>
<feature type="transmembrane region" description="Helical" evidence="6">
    <location>
        <begin position="87"/>
        <end position="103"/>
    </location>
</feature>
<evidence type="ECO:0000256" key="1">
    <source>
        <dbReference type="ARBA" id="ARBA00004141"/>
    </source>
</evidence>
<dbReference type="InterPro" id="IPR000620">
    <property type="entry name" value="EamA_dom"/>
</dbReference>
<dbReference type="Pfam" id="PF00892">
    <property type="entry name" value="EamA"/>
    <property type="match status" value="2"/>
</dbReference>
<dbReference type="GO" id="GO:0016020">
    <property type="term" value="C:membrane"/>
    <property type="evidence" value="ECO:0007669"/>
    <property type="project" value="UniProtKB-SubCell"/>
</dbReference>
<keyword evidence="5 6" id="KW-0472">Membrane</keyword>